<dbReference type="AlphaFoldDB" id="A0A0V8JAG0"/>
<organism evidence="2 3">
    <name type="scientific">Fictibacillus enclensis</name>
    <dbReference type="NCBI Taxonomy" id="1017270"/>
    <lineage>
        <taxon>Bacteria</taxon>
        <taxon>Bacillati</taxon>
        <taxon>Bacillota</taxon>
        <taxon>Bacilli</taxon>
        <taxon>Bacillales</taxon>
        <taxon>Fictibacillaceae</taxon>
        <taxon>Fictibacillus</taxon>
    </lineage>
</organism>
<protein>
    <submittedName>
        <fullName evidence="2">Imidazoleglycerol-phosphate dehydratase</fullName>
    </submittedName>
</protein>
<feature type="region of interest" description="Disordered" evidence="1">
    <location>
        <begin position="1"/>
        <end position="56"/>
    </location>
</feature>
<accession>A0A0V8JAG0</accession>
<comment type="caution">
    <text evidence="2">The sequence shown here is derived from an EMBL/GenBank/DDBJ whole genome shotgun (WGS) entry which is preliminary data.</text>
</comment>
<proteinExistence type="predicted"/>
<evidence type="ECO:0000313" key="3">
    <source>
        <dbReference type="Proteomes" id="UP000054099"/>
    </source>
</evidence>
<feature type="compositionally biased region" description="Polar residues" evidence="1">
    <location>
        <begin position="1"/>
        <end position="28"/>
    </location>
</feature>
<reference evidence="2 3" key="1">
    <citation type="journal article" date="2014" name="Antonie Van Leeuwenhoek">
        <title>Fictibacillus enclensis sp. nov., isolated from marine sediment.</title>
        <authorList>
            <person name="Dastager S.G."/>
            <person name="Mawlankar R."/>
            <person name="Srinivasan K."/>
            <person name="Tang S.K."/>
            <person name="Lee J.C."/>
            <person name="Ramana V.V."/>
            <person name="Shouche Y.S."/>
        </authorList>
    </citation>
    <scope>NUCLEOTIDE SEQUENCE [LARGE SCALE GENOMIC DNA]</scope>
    <source>
        <strain evidence="2 3">NIO-1003</strain>
    </source>
</reference>
<dbReference type="EMBL" id="LNQN01000002">
    <property type="protein sequence ID" value="KSU83882.1"/>
    <property type="molecule type" value="Genomic_DNA"/>
</dbReference>
<dbReference type="RefSeq" id="WP_061972844.1">
    <property type="nucleotide sequence ID" value="NZ_FMAV01000002.1"/>
</dbReference>
<dbReference type="Proteomes" id="UP000054099">
    <property type="component" value="Unassembled WGS sequence"/>
</dbReference>
<name>A0A0V8JAG0_9BACL</name>
<dbReference type="OrthoDB" id="2692000at2"/>
<evidence type="ECO:0000256" key="1">
    <source>
        <dbReference type="SAM" id="MobiDB-lite"/>
    </source>
</evidence>
<sequence>MTSRNGSKGSQNQGSPQAQNNQEFSSEFVSGDDNKGKEYRSKKGSKSKNDPKESGA</sequence>
<keyword evidence="3" id="KW-1185">Reference proteome</keyword>
<feature type="compositionally biased region" description="Basic and acidic residues" evidence="1">
    <location>
        <begin position="32"/>
        <end position="56"/>
    </location>
</feature>
<gene>
    <name evidence="2" type="ORF">AS030_15245</name>
</gene>
<evidence type="ECO:0000313" key="2">
    <source>
        <dbReference type="EMBL" id="KSU83882.1"/>
    </source>
</evidence>